<feature type="domain" description="Radical SAM core" evidence="7">
    <location>
        <begin position="6"/>
        <end position="199"/>
    </location>
</feature>
<dbReference type="InterPro" id="IPR058240">
    <property type="entry name" value="rSAM_sf"/>
</dbReference>
<dbReference type="InterPro" id="IPR034457">
    <property type="entry name" value="Organic_radical-activating"/>
</dbReference>
<dbReference type="AlphaFoldDB" id="A0A1M6MCI7"/>
<evidence type="ECO:0000256" key="2">
    <source>
        <dbReference type="ARBA" id="ARBA00022485"/>
    </source>
</evidence>
<keyword evidence="6" id="KW-0411">Iron-sulfur</keyword>
<dbReference type="SUPFAM" id="SSF102114">
    <property type="entry name" value="Radical SAM enzymes"/>
    <property type="match status" value="1"/>
</dbReference>
<evidence type="ECO:0000313" key="8">
    <source>
        <dbReference type="EMBL" id="SHJ81232.1"/>
    </source>
</evidence>
<comment type="cofactor">
    <cofactor evidence="1">
        <name>[4Fe-4S] cluster</name>
        <dbReference type="ChEBI" id="CHEBI:49883"/>
    </cofactor>
</comment>
<keyword evidence="2" id="KW-0004">4Fe-4S</keyword>
<dbReference type="SFLD" id="SFLDG01111">
    <property type="entry name" value="Uncharacterised_Radical_SAM_Su"/>
    <property type="match status" value="1"/>
</dbReference>
<evidence type="ECO:0000256" key="1">
    <source>
        <dbReference type="ARBA" id="ARBA00001966"/>
    </source>
</evidence>
<dbReference type="Pfam" id="PF04055">
    <property type="entry name" value="Radical_SAM"/>
    <property type="match status" value="1"/>
</dbReference>
<dbReference type="SFLD" id="SFLDS00029">
    <property type="entry name" value="Radical_SAM"/>
    <property type="match status" value="1"/>
</dbReference>
<organism evidence="8 9">
    <name type="scientific">Hespellia stercorisuis DSM 15480</name>
    <dbReference type="NCBI Taxonomy" id="1121950"/>
    <lineage>
        <taxon>Bacteria</taxon>
        <taxon>Bacillati</taxon>
        <taxon>Bacillota</taxon>
        <taxon>Clostridia</taxon>
        <taxon>Lachnospirales</taxon>
        <taxon>Lachnospiraceae</taxon>
        <taxon>Hespellia</taxon>
    </lineage>
</organism>
<proteinExistence type="predicted"/>
<keyword evidence="5" id="KW-0408">Iron</keyword>
<dbReference type="NCBIfam" id="TIGR04100">
    <property type="entry name" value="rSAM_pair_X"/>
    <property type="match status" value="1"/>
</dbReference>
<dbReference type="GO" id="GO:0051539">
    <property type="term" value="F:4 iron, 4 sulfur cluster binding"/>
    <property type="evidence" value="ECO:0007669"/>
    <property type="project" value="UniProtKB-KW"/>
</dbReference>
<evidence type="ECO:0000313" key="9">
    <source>
        <dbReference type="Proteomes" id="UP000184301"/>
    </source>
</evidence>
<dbReference type="NCBIfam" id="TIGR04038">
    <property type="entry name" value="tatD_link_rSAM"/>
    <property type="match status" value="1"/>
</dbReference>
<dbReference type="STRING" id="1121950.SAMN02745243_01431"/>
<accession>A0A1M6MCI7</accession>
<dbReference type="InterPro" id="IPR023822">
    <property type="entry name" value="rSAM_TatD-assoc_bac"/>
</dbReference>
<dbReference type="InterPro" id="IPR023821">
    <property type="entry name" value="rSAM_TatD-assoc"/>
</dbReference>
<dbReference type="Proteomes" id="UP000184301">
    <property type="component" value="Unassembled WGS sequence"/>
</dbReference>
<evidence type="ECO:0000256" key="3">
    <source>
        <dbReference type="ARBA" id="ARBA00022691"/>
    </source>
</evidence>
<keyword evidence="4" id="KW-0479">Metal-binding</keyword>
<dbReference type="PANTHER" id="PTHR30352:SF5">
    <property type="entry name" value="PYRUVATE FORMATE-LYASE 1-ACTIVATING ENZYME"/>
    <property type="match status" value="1"/>
</dbReference>
<dbReference type="PANTHER" id="PTHR30352">
    <property type="entry name" value="PYRUVATE FORMATE-LYASE-ACTIVATING ENZYME"/>
    <property type="match status" value="1"/>
</dbReference>
<evidence type="ECO:0000256" key="4">
    <source>
        <dbReference type="ARBA" id="ARBA00022723"/>
    </source>
</evidence>
<sequence>MADILYTYKNQVYVNLTNECNCRCTFCIRNQEDAIGEAENLWHKTNPTLEEVLEAMKQFDFTGYTELVYCGYGEPTCALDILLATAKYAKDTYGLTIRVNTNGLGNLYHGRNIVPELAGAVDAVSISMNAPDAEGYMKVTRPKYPDAYEKMLEFASLCRDSIPSVKLSVVDVLPEEDIAECRRKADAIGVELRVRHFTD</sequence>
<gene>
    <name evidence="8" type="ORF">SAMN02745243_01431</name>
</gene>
<dbReference type="CDD" id="cd01335">
    <property type="entry name" value="Radical_SAM"/>
    <property type="match status" value="1"/>
</dbReference>
<dbReference type="GO" id="GO:0046872">
    <property type="term" value="F:metal ion binding"/>
    <property type="evidence" value="ECO:0007669"/>
    <property type="project" value="UniProtKB-KW"/>
</dbReference>
<keyword evidence="3" id="KW-0949">S-adenosyl-L-methionine</keyword>
<dbReference type="PROSITE" id="PS51918">
    <property type="entry name" value="RADICAL_SAM"/>
    <property type="match status" value="1"/>
</dbReference>
<evidence type="ECO:0000256" key="5">
    <source>
        <dbReference type="ARBA" id="ARBA00023004"/>
    </source>
</evidence>
<dbReference type="OrthoDB" id="6258756at2"/>
<dbReference type="InterPro" id="IPR013785">
    <property type="entry name" value="Aldolase_TIM"/>
</dbReference>
<dbReference type="EMBL" id="FQZY01000018">
    <property type="protein sequence ID" value="SHJ81232.1"/>
    <property type="molecule type" value="Genomic_DNA"/>
</dbReference>
<evidence type="ECO:0000259" key="7">
    <source>
        <dbReference type="PROSITE" id="PS51918"/>
    </source>
</evidence>
<dbReference type="InterPro" id="IPR007197">
    <property type="entry name" value="rSAM"/>
</dbReference>
<dbReference type="RefSeq" id="WP_073107551.1">
    <property type="nucleotide sequence ID" value="NZ_FQZY01000018.1"/>
</dbReference>
<dbReference type="Gene3D" id="3.20.20.70">
    <property type="entry name" value="Aldolase class I"/>
    <property type="match status" value="1"/>
</dbReference>
<keyword evidence="9" id="KW-1185">Reference proteome</keyword>
<dbReference type="GO" id="GO:0003824">
    <property type="term" value="F:catalytic activity"/>
    <property type="evidence" value="ECO:0007669"/>
    <property type="project" value="InterPro"/>
</dbReference>
<evidence type="ECO:0000256" key="6">
    <source>
        <dbReference type="ARBA" id="ARBA00023014"/>
    </source>
</evidence>
<reference evidence="8 9" key="1">
    <citation type="submission" date="2016-11" db="EMBL/GenBank/DDBJ databases">
        <authorList>
            <person name="Jaros S."/>
            <person name="Januszkiewicz K."/>
            <person name="Wedrychowicz H."/>
        </authorList>
    </citation>
    <scope>NUCLEOTIDE SEQUENCE [LARGE SCALE GENOMIC DNA]</scope>
    <source>
        <strain evidence="8 9">DSM 15480</strain>
    </source>
</reference>
<protein>
    <submittedName>
        <fullName evidence="8">Radical SAM enzyme, TIGR04100 family</fullName>
    </submittedName>
</protein>
<name>A0A1M6MCI7_9FIRM</name>